<feature type="compositionally biased region" description="Basic and acidic residues" evidence="1">
    <location>
        <begin position="202"/>
        <end position="222"/>
    </location>
</feature>
<dbReference type="Proteomes" id="UP000813385">
    <property type="component" value="Unassembled WGS sequence"/>
</dbReference>
<gene>
    <name evidence="2" type="ORF">B0T11DRAFT_343501</name>
</gene>
<feature type="region of interest" description="Disordered" evidence="1">
    <location>
        <begin position="1"/>
        <end position="22"/>
    </location>
</feature>
<dbReference type="PANTHER" id="PTHR38703">
    <property type="entry name" value="CHROMOSOME 8, WHOLE GENOME SHOTGUN SEQUENCE"/>
    <property type="match status" value="1"/>
</dbReference>
<keyword evidence="3" id="KW-1185">Reference proteome</keyword>
<feature type="compositionally biased region" description="Basic and acidic residues" evidence="1">
    <location>
        <begin position="84"/>
        <end position="112"/>
    </location>
</feature>
<feature type="region of interest" description="Disordered" evidence="1">
    <location>
        <begin position="202"/>
        <end position="230"/>
    </location>
</feature>
<dbReference type="PANTHER" id="PTHR38703:SF1">
    <property type="entry name" value="ALLERGEN"/>
    <property type="match status" value="1"/>
</dbReference>
<dbReference type="OrthoDB" id="2118965at2759"/>
<evidence type="ECO:0000256" key="1">
    <source>
        <dbReference type="SAM" id="MobiDB-lite"/>
    </source>
</evidence>
<dbReference type="EMBL" id="JAGPXD010000007">
    <property type="protein sequence ID" value="KAH7347298.1"/>
    <property type="molecule type" value="Genomic_DNA"/>
</dbReference>
<evidence type="ECO:0000313" key="2">
    <source>
        <dbReference type="EMBL" id="KAH7347298.1"/>
    </source>
</evidence>
<evidence type="ECO:0000313" key="3">
    <source>
        <dbReference type="Proteomes" id="UP000813385"/>
    </source>
</evidence>
<proteinExistence type="predicted"/>
<dbReference type="AlphaFoldDB" id="A0A8K0WY55"/>
<reference evidence="2" key="1">
    <citation type="journal article" date="2021" name="Nat. Commun.">
        <title>Genetic determinants of endophytism in the Arabidopsis root mycobiome.</title>
        <authorList>
            <person name="Mesny F."/>
            <person name="Miyauchi S."/>
            <person name="Thiergart T."/>
            <person name="Pickel B."/>
            <person name="Atanasova L."/>
            <person name="Karlsson M."/>
            <person name="Huettel B."/>
            <person name="Barry K.W."/>
            <person name="Haridas S."/>
            <person name="Chen C."/>
            <person name="Bauer D."/>
            <person name="Andreopoulos W."/>
            <person name="Pangilinan J."/>
            <person name="LaButti K."/>
            <person name="Riley R."/>
            <person name="Lipzen A."/>
            <person name="Clum A."/>
            <person name="Drula E."/>
            <person name="Henrissat B."/>
            <person name="Kohler A."/>
            <person name="Grigoriev I.V."/>
            <person name="Martin F.M."/>
            <person name="Hacquard S."/>
        </authorList>
    </citation>
    <scope>NUCLEOTIDE SEQUENCE</scope>
    <source>
        <strain evidence="2">MPI-CAGE-AT-0016</strain>
    </source>
</reference>
<name>A0A8K0WY55_9PEZI</name>
<feature type="region of interest" description="Disordered" evidence="1">
    <location>
        <begin position="84"/>
        <end position="120"/>
    </location>
</feature>
<organism evidence="2 3">
    <name type="scientific">Plectosphaerella cucumerina</name>
    <dbReference type="NCBI Taxonomy" id="40658"/>
    <lineage>
        <taxon>Eukaryota</taxon>
        <taxon>Fungi</taxon>
        <taxon>Dikarya</taxon>
        <taxon>Ascomycota</taxon>
        <taxon>Pezizomycotina</taxon>
        <taxon>Sordariomycetes</taxon>
        <taxon>Hypocreomycetidae</taxon>
        <taxon>Glomerellales</taxon>
        <taxon>Plectosphaerellaceae</taxon>
        <taxon>Plectosphaerella</taxon>
    </lineage>
</organism>
<protein>
    <submittedName>
        <fullName evidence="2">Allergen</fullName>
    </submittedName>
</protein>
<accession>A0A8K0WY55</accession>
<comment type="caution">
    <text evidence="2">The sequence shown here is derived from an EMBL/GenBank/DDBJ whole genome shotgun (WGS) entry which is preliminary data.</text>
</comment>
<sequence>MEKAKQAVNKLMSSDGKHTTTVDDSVNRAVTDEHVRPHHHEEVTPVLDKEVHQDHHHTVIQPIKHKETLPEKHTHNMAATQHKTIDHRDESAPRQAHDTAQFKDKSVTHETTHSTSTAPMVGGEHIHHHVHEHIQPVIQKETEQAEYTHTTVPIHETHHLQAKEHGTTVLPPIGMNDDLKNSLAGRKERRVEEFEGCPRTYEEKLQTRRTEADENIHSHPVGEHSQTLRS</sequence>